<name>X0RU42_9ZZZZ</name>
<comment type="caution">
    <text evidence="1">The sequence shown here is derived from an EMBL/GenBank/DDBJ whole genome shotgun (WGS) entry which is preliminary data.</text>
</comment>
<sequence length="248" mass="27624">MSDEDWRDQLPEELQEAPYFKSAESIDQVLSDLTNAAQLQGNAIRRPDDDATEEDIDAFREKIAPWLPGPVEPEVIQAEALTEFPDDASEEMQAYAKELGLTESQFIKLRDRAEAETEINAETMAAHKQNTRDSLRQLWDYDLDHRTQQVATFLNTPGTPTALIASYENGSIDAATMVWLHALSEQGLEESQMAGQLGAGASNTNPQEEKKALMKALIALTPGTPEHTRTHNTLNALLLRIGPRRKRA</sequence>
<protein>
    <submittedName>
        <fullName evidence="1">Uncharacterized protein</fullName>
    </submittedName>
</protein>
<dbReference type="AlphaFoldDB" id="X0RU42"/>
<dbReference type="EMBL" id="BARS01006696">
    <property type="protein sequence ID" value="GAF72364.1"/>
    <property type="molecule type" value="Genomic_DNA"/>
</dbReference>
<reference evidence="1" key="1">
    <citation type="journal article" date="2014" name="Front. Microbiol.">
        <title>High frequency of phylogenetically diverse reductive dehalogenase-homologous genes in deep subseafloor sedimentary metagenomes.</title>
        <authorList>
            <person name="Kawai M."/>
            <person name="Futagami T."/>
            <person name="Toyoda A."/>
            <person name="Takaki Y."/>
            <person name="Nishi S."/>
            <person name="Hori S."/>
            <person name="Arai W."/>
            <person name="Tsubouchi T."/>
            <person name="Morono Y."/>
            <person name="Uchiyama I."/>
            <person name="Ito T."/>
            <person name="Fujiyama A."/>
            <person name="Inagaki F."/>
            <person name="Takami H."/>
        </authorList>
    </citation>
    <scope>NUCLEOTIDE SEQUENCE</scope>
    <source>
        <strain evidence="1">Expedition CK06-06</strain>
    </source>
</reference>
<gene>
    <name evidence="1" type="ORF">S01H1_13002</name>
</gene>
<organism evidence="1">
    <name type="scientific">marine sediment metagenome</name>
    <dbReference type="NCBI Taxonomy" id="412755"/>
    <lineage>
        <taxon>unclassified sequences</taxon>
        <taxon>metagenomes</taxon>
        <taxon>ecological metagenomes</taxon>
    </lineage>
</organism>
<accession>X0RU42</accession>
<evidence type="ECO:0000313" key="1">
    <source>
        <dbReference type="EMBL" id="GAF72364.1"/>
    </source>
</evidence>
<proteinExistence type="predicted"/>